<dbReference type="HOGENOM" id="CLU_038279_0_0_1"/>
<dbReference type="Proteomes" id="UP000015530">
    <property type="component" value="Unassembled WGS sequence"/>
</dbReference>
<feature type="region of interest" description="Disordered" evidence="1">
    <location>
        <begin position="477"/>
        <end position="534"/>
    </location>
</feature>
<gene>
    <name evidence="2" type="ORF">CGLO_07788</name>
</gene>
<reference evidence="3" key="1">
    <citation type="journal article" date="2013" name="Mol. Plant Microbe Interact.">
        <title>Global aspects of pacC regulation of pathogenicity genes in Colletotrichum gloeosporioides as revealed by transcriptome analysis.</title>
        <authorList>
            <person name="Alkan N."/>
            <person name="Meng X."/>
            <person name="Friedlander G."/>
            <person name="Reuveni E."/>
            <person name="Sukno S."/>
            <person name="Sherman A."/>
            <person name="Thon M."/>
            <person name="Fluhr R."/>
            <person name="Prusky D."/>
        </authorList>
    </citation>
    <scope>NUCLEOTIDE SEQUENCE [LARGE SCALE GENOMIC DNA]</scope>
    <source>
        <strain evidence="3">Cg-14</strain>
    </source>
</reference>
<sequence length="534" mass="61195">MLRNGERPFEVHFGGEVREQLYGENAFRDVNRYIDPRLYIARTMRNENLYLVVYRPRRNEQYSLNVEGLPKAYFEAWVGLRTFRITLSVGLAPSLGDHFKSYYGTLVTELVRVGLKLEGEIVAEVHEAAEKNENKRQLKTGLSIALCKKNKEKRPLLYEPGLRRTHAEMAELERHQVNREALAAVPPHLQVADTDSPAYSWEHIDLSEIKALPVLRSIFNDLTLKRPNLKDASIFKARFNSCLQDTFDLLHGAKIYKTGTPYLMYITLKIIWVRETGGNWAAMGWRTPINYLFLLDMRYQTYLEAFHPEDAPERQEAGFFAQDAEPDTAADIAAHEASRADIWDAQGLSRDLLAFGEKPFEVFFLNGNIPQLFAKDALTDTNLYVDPRLAIGRNVRGNNKLYLVVYRSKRNGHSSPNDRALFQAYAEAWGCLRAYRAKIDAGITHSLGGHFRDCYGQRELDATMMEVDDLCESNMKPSIAEPVNTNGKKRQQLHETSDRDDDDMGWTMQVDSEWMGEQRELKKRKGVNGQAHVP</sequence>
<name>T0LW25_COLGC</name>
<protein>
    <submittedName>
        <fullName evidence="2">Uncharacterized protein</fullName>
    </submittedName>
</protein>
<dbReference type="AlphaFoldDB" id="T0LW25"/>
<evidence type="ECO:0000313" key="3">
    <source>
        <dbReference type="Proteomes" id="UP000015530"/>
    </source>
</evidence>
<comment type="caution">
    <text evidence="2">The sequence shown here is derived from an EMBL/GenBank/DDBJ whole genome shotgun (WGS) entry which is preliminary data.</text>
</comment>
<dbReference type="EMBL" id="AMYD01001570">
    <property type="protein sequence ID" value="EQB52575.1"/>
    <property type="molecule type" value="Genomic_DNA"/>
</dbReference>
<dbReference type="OrthoDB" id="4796453at2759"/>
<organism evidence="2 3">
    <name type="scientific">Colletotrichum gloeosporioides (strain Cg-14)</name>
    <name type="common">Anthracnose fungus</name>
    <name type="synonym">Glomerella cingulata</name>
    <dbReference type="NCBI Taxonomy" id="1237896"/>
    <lineage>
        <taxon>Eukaryota</taxon>
        <taxon>Fungi</taxon>
        <taxon>Dikarya</taxon>
        <taxon>Ascomycota</taxon>
        <taxon>Pezizomycotina</taxon>
        <taxon>Sordariomycetes</taxon>
        <taxon>Hypocreomycetidae</taxon>
        <taxon>Glomerellales</taxon>
        <taxon>Glomerellaceae</taxon>
        <taxon>Colletotrichum</taxon>
        <taxon>Colletotrichum gloeosporioides species complex</taxon>
    </lineage>
</organism>
<evidence type="ECO:0000313" key="2">
    <source>
        <dbReference type="EMBL" id="EQB52575.1"/>
    </source>
</evidence>
<proteinExistence type="predicted"/>
<accession>T0LW25</accession>
<evidence type="ECO:0000256" key="1">
    <source>
        <dbReference type="SAM" id="MobiDB-lite"/>
    </source>
</evidence>